<proteinExistence type="inferred from homology"/>
<evidence type="ECO:0000256" key="1">
    <source>
        <dbReference type="ARBA" id="ARBA00001947"/>
    </source>
</evidence>
<comment type="similarity">
    <text evidence="5">Belongs to the creatininase superfamily.</text>
</comment>
<dbReference type="InterPro" id="IPR024087">
    <property type="entry name" value="Creatininase-like_sf"/>
</dbReference>
<dbReference type="AlphaFoldDB" id="A0A538TQZ9"/>
<sequence length="255" mass="26553">MAIRELAEMTWEEARDLDRSRTVAILPVGAIEAHGPHLPLGTDVIIAQAMAGSGAARIAAQGKSVVILPPLPFTAAPFGAGFAGTLSVTPSTVTALLLDLARELTRQGFAALAIANAHLDPAHRDALAAADLTARKEGLLPVVCPDITQKPWVSRLTEEFKGGACHAGRYEGSIVLAARPELVRDDVRRALPANPASLSHAIRDGKRTFEEAGGPRAYFGWPADATVEEGRSSVETLGAVLAEAVLGALAPGRAA</sequence>
<accession>A0A538TQZ9</accession>
<dbReference type="PANTHER" id="PTHR35005">
    <property type="entry name" value="3-DEHYDRO-SCYLLO-INOSOSE HYDROLASE"/>
    <property type="match status" value="1"/>
</dbReference>
<name>A0A538TQZ9_UNCEI</name>
<dbReference type="PANTHER" id="PTHR35005:SF1">
    <property type="entry name" value="2-AMINO-5-FORMYLAMINO-6-RIBOSYLAMINOPYRIMIDIN-4(3H)-ONE 5'-MONOPHOSPHATE DEFORMYLASE"/>
    <property type="match status" value="1"/>
</dbReference>
<evidence type="ECO:0000256" key="2">
    <source>
        <dbReference type="ARBA" id="ARBA00022723"/>
    </source>
</evidence>
<dbReference type="SUPFAM" id="SSF102215">
    <property type="entry name" value="Creatininase"/>
    <property type="match status" value="1"/>
</dbReference>
<dbReference type="GO" id="GO:0016811">
    <property type="term" value="F:hydrolase activity, acting on carbon-nitrogen (but not peptide) bonds, in linear amides"/>
    <property type="evidence" value="ECO:0007669"/>
    <property type="project" value="TreeGrafter"/>
</dbReference>
<keyword evidence="4" id="KW-0862">Zinc</keyword>
<dbReference type="GO" id="GO:0009231">
    <property type="term" value="P:riboflavin biosynthetic process"/>
    <property type="evidence" value="ECO:0007669"/>
    <property type="project" value="TreeGrafter"/>
</dbReference>
<dbReference type="GO" id="GO:0046872">
    <property type="term" value="F:metal ion binding"/>
    <property type="evidence" value="ECO:0007669"/>
    <property type="project" value="UniProtKB-KW"/>
</dbReference>
<protein>
    <submittedName>
        <fullName evidence="6">Creatininase family protein</fullName>
    </submittedName>
</protein>
<reference evidence="6 7" key="1">
    <citation type="journal article" date="2019" name="Nat. Microbiol.">
        <title>Mediterranean grassland soil C-N compound turnover is dependent on rainfall and depth, and is mediated by genomically divergent microorganisms.</title>
        <authorList>
            <person name="Diamond S."/>
            <person name="Andeer P.F."/>
            <person name="Li Z."/>
            <person name="Crits-Christoph A."/>
            <person name="Burstein D."/>
            <person name="Anantharaman K."/>
            <person name="Lane K.R."/>
            <person name="Thomas B.C."/>
            <person name="Pan C."/>
            <person name="Northen T.R."/>
            <person name="Banfield J.F."/>
        </authorList>
    </citation>
    <scope>NUCLEOTIDE SEQUENCE [LARGE SCALE GENOMIC DNA]</scope>
    <source>
        <strain evidence="6">WS_9</strain>
    </source>
</reference>
<dbReference type="Gene3D" id="3.40.50.10310">
    <property type="entry name" value="Creatininase"/>
    <property type="match status" value="1"/>
</dbReference>
<evidence type="ECO:0000313" key="7">
    <source>
        <dbReference type="Proteomes" id="UP000317691"/>
    </source>
</evidence>
<keyword evidence="3" id="KW-0378">Hydrolase</keyword>
<dbReference type="Pfam" id="PF02633">
    <property type="entry name" value="Creatininase"/>
    <property type="match status" value="1"/>
</dbReference>
<organism evidence="6 7">
    <name type="scientific">Eiseniibacteriota bacterium</name>
    <dbReference type="NCBI Taxonomy" id="2212470"/>
    <lineage>
        <taxon>Bacteria</taxon>
        <taxon>Candidatus Eiseniibacteriota</taxon>
    </lineage>
</organism>
<evidence type="ECO:0000313" key="6">
    <source>
        <dbReference type="EMBL" id="TMQ66056.1"/>
    </source>
</evidence>
<comment type="caution">
    <text evidence="6">The sequence shown here is derived from an EMBL/GenBank/DDBJ whole genome shotgun (WGS) entry which is preliminary data.</text>
</comment>
<evidence type="ECO:0000256" key="5">
    <source>
        <dbReference type="ARBA" id="ARBA00024029"/>
    </source>
</evidence>
<evidence type="ECO:0000256" key="3">
    <source>
        <dbReference type="ARBA" id="ARBA00022801"/>
    </source>
</evidence>
<evidence type="ECO:0000256" key="4">
    <source>
        <dbReference type="ARBA" id="ARBA00022833"/>
    </source>
</evidence>
<dbReference type="EMBL" id="VBOZ01000010">
    <property type="protein sequence ID" value="TMQ66056.1"/>
    <property type="molecule type" value="Genomic_DNA"/>
</dbReference>
<keyword evidence="2" id="KW-0479">Metal-binding</keyword>
<dbReference type="InterPro" id="IPR003785">
    <property type="entry name" value="Creatininase/forma_Hydrolase"/>
</dbReference>
<gene>
    <name evidence="6" type="ORF">E6K79_04130</name>
</gene>
<dbReference type="Proteomes" id="UP000317691">
    <property type="component" value="Unassembled WGS sequence"/>
</dbReference>
<comment type="cofactor">
    <cofactor evidence="1">
        <name>Zn(2+)</name>
        <dbReference type="ChEBI" id="CHEBI:29105"/>
    </cofactor>
</comment>